<dbReference type="RefSeq" id="WP_084882185.1">
    <property type="nucleotide sequence ID" value="NZ_DALZCT010000011.1"/>
</dbReference>
<keyword evidence="7" id="KW-0812">Transmembrane</keyword>
<dbReference type="Pfam" id="PF03748">
    <property type="entry name" value="FliL"/>
    <property type="match status" value="1"/>
</dbReference>
<evidence type="ECO:0000256" key="11">
    <source>
        <dbReference type="RuleBase" id="RU364125"/>
    </source>
</evidence>
<name>A0ABX3UVV3_9GAMM</name>
<evidence type="ECO:0000256" key="8">
    <source>
        <dbReference type="ARBA" id="ARBA00022779"/>
    </source>
</evidence>
<keyword evidence="9" id="KW-1133">Transmembrane helix</keyword>
<organism evidence="12 13">
    <name type="scientific">Pantoea septica</name>
    <dbReference type="NCBI Taxonomy" id="472695"/>
    <lineage>
        <taxon>Bacteria</taxon>
        <taxon>Pseudomonadati</taxon>
        <taxon>Pseudomonadota</taxon>
        <taxon>Gammaproteobacteria</taxon>
        <taxon>Enterobacterales</taxon>
        <taxon>Erwiniaceae</taxon>
        <taxon>Pantoea</taxon>
    </lineage>
</organism>
<keyword evidence="12" id="KW-0282">Flagellum</keyword>
<dbReference type="EMBL" id="MLJJ01000004">
    <property type="protein sequence ID" value="ORN02604.1"/>
    <property type="molecule type" value="Genomic_DNA"/>
</dbReference>
<keyword evidence="10 11" id="KW-0472">Membrane</keyword>
<dbReference type="Proteomes" id="UP000193785">
    <property type="component" value="Unassembled WGS sequence"/>
</dbReference>
<reference evidence="12 13" key="1">
    <citation type="journal article" date="2017" name="Antonie Van Leeuwenhoek">
        <title>Phylogenomic resolution of the bacterial genus Pantoea and its relationship with Erwinia and Tatumella.</title>
        <authorList>
            <person name="Palmer M."/>
            <person name="Steenkamp E.T."/>
            <person name="Coetzee M.P."/>
            <person name="Chan W.Y."/>
            <person name="van Zyl E."/>
            <person name="De Maayer P."/>
            <person name="Coutinho T.A."/>
            <person name="Blom J."/>
            <person name="Smits T.H."/>
            <person name="Duffy B."/>
            <person name="Venter S.N."/>
        </authorList>
    </citation>
    <scope>NUCLEOTIDE SEQUENCE [LARGE SCALE GENOMIC DNA]</scope>
    <source>
        <strain evidence="12 13">LMG 5345</strain>
    </source>
</reference>
<evidence type="ECO:0000256" key="4">
    <source>
        <dbReference type="ARBA" id="ARBA00021812"/>
    </source>
</evidence>
<evidence type="ECO:0000313" key="13">
    <source>
        <dbReference type="Proteomes" id="UP000193785"/>
    </source>
</evidence>
<dbReference type="PANTHER" id="PTHR35091:SF2">
    <property type="entry name" value="FLAGELLAR PROTEIN FLIL"/>
    <property type="match status" value="1"/>
</dbReference>
<keyword evidence="12" id="KW-0966">Cell projection</keyword>
<keyword evidence="13" id="KW-1185">Reference proteome</keyword>
<evidence type="ECO:0000256" key="9">
    <source>
        <dbReference type="ARBA" id="ARBA00022989"/>
    </source>
</evidence>
<evidence type="ECO:0000256" key="1">
    <source>
        <dbReference type="ARBA" id="ARBA00002254"/>
    </source>
</evidence>
<evidence type="ECO:0000256" key="10">
    <source>
        <dbReference type="ARBA" id="ARBA00023136"/>
    </source>
</evidence>
<evidence type="ECO:0000256" key="3">
    <source>
        <dbReference type="ARBA" id="ARBA00008281"/>
    </source>
</evidence>
<comment type="similarity">
    <text evidence="3 11">Belongs to the FliL family.</text>
</comment>
<dbReference type="InterPro" id="IPR005503">
    <property type="entry name" value="FliL"/>
</dbReference>
<keyword evidence="11" id="KW-0997">Cell inner membrane</keyword>
<comment type="caution">
    <text evidence="12">The sequence shown here is derived from an EMBL/GenBank/DDBJ whole genome shotgun (WGS) entry which is preliminary data.</text>
</comment>
<dbReference type="PANTHER" id="PTHR35091">
    <property type="entry name" value="FLAGELLAR PROTEIN FLIL"/>
    <property type="match status" value="1"/>
</dbReference>
<keyword evidence="6 11" id="KW-0145">Chemotaxis</keyword>
<evidence type="ECO:0000256" key="7">
    <source>
        <dbReference type="ARBA" id="ARBA00022692"/>
    </source>
</evidence>
<keyword evidence="12" id="KW-0969">Cilium</keyword>
<comment type="subcellular location">
    <subcellularLocation>
        <location evidence="11">Cell inner membrane</location>
    </subcellularLocation>
    <subcellularLocation>
        <location evidence="2">Cell membrane</location>
        <topology evidence="2">Single-pass membrane protein</topology>
    </subcellularLocation>
</comment>
<evidence type="ECO:0000256" key="5">
    <source>
        <dbReference type="ARBA" id="ARBA00022475"/>
    </source>
</evidence>
<protein>
    <recommendedName>
        <fullName evidence="4 11">Flagellar protein FliL</fullName>
    </recommendedName>
</protein>
<evidence type="ECO:0000256" key="6">
    <source>
        <dbReference type="ARBA" id="ARBA00022500"/>
    </source>
</evidence>
<evidence type="ECO:0000313" key="12">
    <source>
        <dbReference type="EMBL" id="ORN02604.1"/>
    </source>
</evidence>
<proteinExistence type="inferred from homology"/>
<gene>
    <name evidence="12" type="ORF">HA46_03390</name>
</gene>
<accession>A0ABX3UVV3</accession>
<dbReference type="NCBIfam" id="NF005435">
    <property type="entry name" value="PRK07021.1"/>
    <property type="match status" value="1"/>
</dbReference>
<comment type="function">
    <text evidence="1 11">Controls the rotational direction of flagella during chemotaxis.</text>
</comment>
<sequence length="167" mass="18910">MSSENASAQAGKKKKPLLVLLLTIITLLSGAMAAYTWYEMKEVKASLNPVEKKEEVKKNEPVIPVYLPMETFTVSLQPDEHEEDRVLYIGLTLRLADEESKSLIEQFMPEVRSRLLVVLSQQKARELSGDADKVRLINQIKEVIRQPLSPEQSANVTDVLFNAFIIR</sequence>
<keyword evidence="5" id="KW-1003">Cell membrane</keyword>
<evidence type="ECO:0000256" key="2">
    <source>
        <dbReference type="ARBA" id="ARBA00004162"/>
    </source>
</evidence>
<keyword evidence="8 11" id="KW-0283">Flagellar rotation</keyword>